<evidence type="ECO:0000259" key="5">
    <source>
        <dbReference type="Pfam" id="PF16363"/>
    </source>
</evidence>
<dbReference type="PANTHER" id="PTHR43715:SF1">
    <property type="entry name" value="GDP-MANNOSE 4,6 DEHYDRATASE"/>
    <property type="match status" value="1"/>
</dbReference>
<feature type="domain" description="NAD(P)-binding" evidence="5">
    <location>
        <begin position="2"/>
        <end position="70"/>
    </location>
</feature>
<comment type="cofactor">
    <cofactor evidence="1">
        <name>NADP(+)</name>
        <dbReference type="ChEBI" id="CHEBI:58349"/>
    </cofactor>
</comment>
<gene>
    <name evidence="6" type="ORF">S06H3_56085</name>
</gene>
<dbReference type="Gene3D" id="3.90.25.10">
    <property type="entry name" value="UDP-galactose 4-epimerase, domain 1"/>
    <property type="match status" value="1"/>
</dbReference>
<proteinExistence type="inferred from homology"/>
<dbReference type="EC" id="4.2.1.47" evidence="3"/>
<name>X1R2T2_9ZZZZ</name>
<dbReference type="SUPFAM" id="SSF51735">
    <property type="entry name" value="NAD(P)-binding Rossmann-fold domains"/>
    <property type="match status" value="1"/>
</dbReference>
<evidence type="ECO:0000313" key="6">
    <source>
        <dbReference type="EMBL" id="GAI49894.1"/>
    </source>
</evidence>
<evidence type="ECO:0000256" key="3">
    <source>
        <dbReference type="ARBA" id="ARBA00011989"/>
    </source>
</evidence>
<sequence length="81" mass="9373">YGTGETHSVREFCEKAFKTVGIKNWQKYVESDEEYFRPAEVDLLIADASKARKKLGWKPKTSFSELVRIMVEADLAREESQ</sequence>
<dbReference type="InterPro" id="IPR006368">
    <property type="entry name" value="GDP_Man_deHydtase"/>
</dbReference>
<accession>X1R2T2</accession>
<dbReference type="InterPro" id="IPR016040">
    <property type="entry name" value="NAD(P)-bd_dom"/>
</dbReference>
<protein>
    <recommendedName>
        <fullName evidence="3">GDP-mannose 4,6-dehydratase</fullName>
        <ecNumber evidence="3">4.2.1.47</ecNumber>
    </recommendedName>
</protein>
<evidence type="ECO:0000256" key="1">
    <source>
        <dbReference type="ARBA" id="ARBA00001937"/>
    </source>
</evidence>
<dbReference type="GO" id="GO:0008446">
    <property type="term" value="F:GDP-mannose 4,6-dehydratase activity"/>
    <property type="evidence" value="ECO:0007669"/>
    <property type="project" value="UniProtKB-EC"/>
</dbReference>
<evidence type="ECO:0000256" key="2">
    <source>
        <dbReference type="ARBA" id="ARBA00009263"/>
    </source>
</evidence>
<reference evidence="6" key="1">
    <citation type="journal article" date="2014" name="Front. Microbiol.">
        <title>High frequency of phylogenetically diverse reductive dehalogenase-homologous genes in deep subseafloor sedimentary metagenomes.</title>
        <authorList>
            <person name="Kawai M."/>
            <person name="Futagami T."/>
            <person name="Toyoda A."/>
            <person name="Takaki Y."/>
            <person name="Nishi S."/>
            <person name="Hori S."/>
            <person name="Arai W."/>
            <person name="Tsubouchi T."/>
            <person name="Morono Y."/>
            <person name="Uchiyama I."/>
            <person name="Ito T."/>
            <person name="Fujiyama A."/>
            <person name="Inagaki F."/>
            <person name="Takami H."/>
        </authorList>
    </citation>
    <scope>NUCLEOTIDE SEQUENCE</scope>
    <source>
        <strain evidence="6">Expedition CK06-06</strain>
    </source>
</reference>
<dbReference type="GO" id="GO:0042351">
    <property type="term" value="P:'de novo' GDP-L-fucose biosynthetic process"/>
    <property type="evidence" value="ECO:0007669"/>
    <property type="project" value="TreeGrafter"/>
</dbReference>
<dbReference type="AlphaFoldDB" id="X1R2T2"/>
<dbReference type="PANTHER" id="PTHR43715">
    <property type="entry name" value="GDP-MANNOSE 4,6-DEHYDRATASE"/>
    <property type="match status" value="1"/>
</dbReference>
<keyword evidence="4" id="KW-0456">Lyase</keyword>
<dbReference type="EMBL" id="BARV01036042">
    <property type="protein sequence ID" value="GAI49894.1"/>
    <property type="molecule type" value="Genomic_DNA"/>
</dbReference>
<comment type="caution">
    <text evidence="6">The sequence shown here is derived from an EMBL/GenBank/DDBJ whole genome shotgun (WGS) entry which is preliminary data.</text>
</comment>
<comment type="similarity">
    <text evidence="2">Belongs to the NAD(P)-dependent epimerase/dehydratase family. GDP-mannose 4,6-dehydratase subfamily.</text>
</comment>
<feature type="non-terminal residue" evidence="6">
    <location>
        <position position="1"/>
    </location>
</feature>
<dbReference type="Gene3D" id="3.40.50.720">
    <property type="entry name" value="NAD(P)-binding Rossmann-like Domain"/>
    <property type="match status" value="1"/>
</dbReference>
<dbReference type="InterPro" id="IPR036291">
    <property type="entry name" value="NAD(P)-bd_dom_sf"/>
</dbReference>
<dbReference type="Pfam" id="PF16363">
    <property type="entry name" value="GDP_Man_Dehyd"/>
    <property type="match status" value="1"/>
</dbReference>
<organism evidence="6">
    <name type="scientific">marine sediment metagenome</name>
    <dbReference type="NCBI Taxonomy" id="412755"/>
    <lineage>
        <taxon>unclassified sequences</taxon>
        <taxon>metagenomes</taxon>
        <taxon>ecological metagenomes</taxon>
    </lineage>
</organism>
<evidence type="ECO:0000256" key="4">
    <source>
        <dbReference type="ARBA" id="ARBA00023239"/>
    </source>
</evidence>